<dbReference type="EMBL" id="JAMZEC010000001">
    <property type="protein sequence ID" value="MCP2344939.1"/>
    <property type="molecule type" value="Genomic_DNA"/>
</dbReference>
<sequence length="724" mass="78435">MAGRPPAPGDGQPGLGDGRPALRDGRPGLGDGRPGLRDGRPGLGDGRPGLRDGRPGLRDRRPGLHSLTAGRGLLFGGDYNPEQWPEHVWAEDVELMRAAGVNLVTVGVFSWARVEPEPGARDFGWLDRVLDLLAGAGIAVDLATPTASPPPWLGHRHPGTLPVDESGHRLWYGARNQFCPSSPVYRERALALVADLAGRYAGHPALALWHVGNEYGQVCHCDVSAEAFRAWLRERHGDLDGLNEAWGTTFWSQRYGDWAEVIPPRRAPYLVNPTQRLDWARFCSDALLEHYRAERDVLRGHTPGVPITTNFMGLFKPVDSWRWAPEEDVVSNDWYPDPADPLFPVRAALTHDLTRSLGGGRPWLLLEQAASAVNWRPHNLPKPAGRLRLESLQAVARGADGSCYFQWRASRFGAERFHSAMLPHAGPDTRLHAEVRAHGAELRRLAEVAGQPVPTRVALVHDWPSWWAMEEAGRPSDRLSVTGQLLAYYRPLWERGVAVDLVPPSGDLSGYALTVVPNLYLVSDADAEALTAYVRGGGVLVVGPFSGVADPNGHIRTGRFPAPLRDVLGGSGEEWRPAPEDRPVRCAWADGTPFEARTWTELMRTEGAEPVAVFTEGELAGSPAMLRHRAGAGVAWYVATLPDHDALAELTGRALADAGVSGALPGPPPAGVEAVRRGPVLFLLNHGDREAHVPLAEPAEDLLTGARVEGGVTLAARAVVALRP</sequence>
<comment type="similarity">
    <text evidence="2">Belongs to the glycosyl hydrolase 42 family.</text>
</comment>
<dbReference type="InterPro" id="IPR017853">
    <property type="entry name" value="GH"/>
</dbReference>
<gene>
    <name evidence="10" type="ORF">HD595_001061</name>
</gene>
<dbReference type="CDD" id="cd03143">
    <property type="entry name" value="A4_beta-galactosidase_middle_domain"/>
    <property type="match status" value="1"/>
</dbReference>
<dbReference type="Proteomes" id="UP001320766">
    <property type="component" value="Unassembled WGS sequence"/>
</dbReference>
<dbReference type="GO" id="GO:0004565">
    <property type="term" value="F:beta-galactosidase activity"/>
    <property type="evidence" value="ECO:0007669"/>
    <property type="project" value="UniProtKB-EC"/>
</dbReference>
<dbReference type="Gene3D" id="2.60.40.1180">
    <property type="entry name" value="Golgi alpha-mannosidase II"/>
    <property type="match status" value="1"/>
</dbReference>
<evidence type="ECO:0000256" key="2">
    <source>
        <dbReference type="ARBA" id="ARBA00005940"/>
    </source>
</evidence>
<evidence type="ECO:0000259" key="9">
    <source>
        <dbReference type="Pfam" id="PF08533"/>
    </source>
</evidence>
<feature type="domain" description="Beta-galactosidase C-terminal" evidence="9">
    <location>
        <begin position="671"/>
        <end position="720"/>
    </location>
</feature>
<evidence type="ECO:0000256" key="6">
    <source>
        <dbReference type="SAM" id="MobiDB-lite"/>
    </source>
</evidence>
<reference evidence="10 11" key="1">
    <citation type="submission" date="2022-06" db="EMBL/GenBank/DDBJ databases">
        <title>Sequencing the genomes of 1000 actinobacteria strains.</title>
        <authorList>
            <person name="Klenk H.-P."/>
        </authorList>
    </citation>
    <scope>NUCLEOTIDE SEQUENCE [LARGE SCALE GENOMIC DNA]</scope>
    <source>
        <strain evidence="10 11">DSM 44170</strain>
    </source>
</reference>
<dbReference type="Gene3D" id="3.20.20.80">
    <property type="entry name" value="Glycosidases"/>
    <property type="match status" value="1"/>
</dbReference>
<dbReference type="PANTHER" id="PTHR36447">
    <property type="entry name" value="BETA-GALACTOSIDASE GANA"/>
    <property type="match status" value="1"/>
</dbReference>
<keyword evidence="11" id="KW-1185">Reference proteome</keyword>
<evidence type="ECO:0000313" key="10">
    <source>
        <dbReference type="EMBL" id="MCP2344939.1"/>
    </source>
</evidence>
<evidence type="ECO:0000313" key="11">
    <source>
        <dbReference type="Proteomes" id="UP001320766"/>
    </source>
</evidence>
<dbReference type="Pfam" id="PF08532">
    <property type="entry name" value="Glyco_hydro_42M"/>
    <property type="match status" value="1"/>
</dbReference>
<feature type="domain" description="Beta-galactosidase trimerisation" evidence="8">
    <location>
        <begin position="456"/>
        <end position="660"/>
    </location>
</feature>
<evidence type="ECO:0000256" key="1">
    <source>
        <dbReference type="ARBA" id="ARBA00001412"/>
    </source>
</evidence>
<proteinExistence type="inferred from homology"/>
<dbReference type="InterPro" id="IPR013529">
    <property type="entry name" value="Glyco_hydro_42_N"/>
</dbReference>
<dbReference type="InterPro" id="IPR013738">
    <property type="entry name" value="Beta_galactosidase_Trimer"/>
</dbReference>
<evidence type="ECO:0000256" key="4">
    <source>
        <dbReference type="ARBA" id="ARBA00022801"/>
    </source>
</evidence>
<accession>A0ABT1JT59</accession>
<feature type="domain" description="Glycoside hydrolase family 42 N-terminal" evidence="7">
    <location>
        <begin position="78"/>
        <end position="444"/>
    </location>
</feature>
<dbReference type="PANTHER" id="PTHR36447:SF1">
    <property type="entry name" value="BETA-GALACTOSIDASE GANA"/>
    <property type="match status" value="1"/>
</dbReference>
<name>A0ABT1JT59_9ACTN</name>
<dbReference type="Gene3D" id="3.40.50.880">
    <property type="match status" value="1"/>
</dbReference>
<dbReference type="RefSeq" id="WP_253766120.1">
    <property type="nucleotide sequence ID" value="NZ_BAAAVE010000016.1"/>
</dbReference>
<dbReference type="PIRSF" id="PIRSF001084">
    <property type="entry name" value="B-galactosidase"/>
    <property type="match status" value="1"/>
</dbReference>
<dbReference type="Pfam" id="PF08533">
    <property type="entry name" value="Glyco_hydro_42C"/>
    <property type="match status" value="1"/>
</dbReference>
<organism evidence="10 11">
    <name type="scientific">Nonomuraea roseoviolacea subsp. carminata</name>
    <dbReference type="NCBI Taxonomy" id="160689"/>
    <lineage>
        <taxon>Bacteria</taxon>
        <taxon>Bacillati</taxon>
        <taxon>Actinomycetota</taxon>
        <taxon>Actinomycetes</taxon>
        <taxon>Streptosporangiales</taxon>
        <taxon>Streptosporangiaceae</taxon>
        <taxon>Nonomuraea</taxon>
    </lineage>
</organism>
<keyword evidence="4 10" id="KW-0378">Hydrolase</keyword>
<dbReference type="InterPro" id="IPR003476">
    <property type="entry name" value="Glyco_hydro_42"/>
</dbReference>
<feature type="compositionally biased region" description="Basic and acidic residues" evidence="6">
    <location>
        <begin position="48"/>
        <end position="62"/>
    </location>
</feature>
<dbReference type="InterPro" id="IPR029062">
    <property type="entry name" value="Class_I_gatase-like"/>
</dbReference>
<dbReference type="InterPro" id="IPR013739">
    <property type="entry name" value="Beta_galactosidase_C"/>
</dbReference>
<dbReference type="Pfam" id="PF02449">
    <property type="entry name" value="Glyco_hydro_42"/>
    <property type="match status" value="1"/>
</dbReference>
<dbReference type="SUPFAM" id="SSF52317">
    <property type="entry name" value="Class I glutamine amidotransferase-like"/>
    <property type="match status" value="1"/>
</dbReference>
<evidence type="ECO:0000259" key="8">
    <source>
        <dbReference type="Pfam" id="PF08532"/>
    </source>
</evidence>
<evidence type="ECO:0000256" key="3">
    <source>
        <dbReference type="ARBA" id="ARBA00012756"/>
    </source>
</evidence>
<comment type="caution">
    <text evidence="10">The sequence shown here is derived from an EMBL/GenBank/DDBJ whole genome shotgun (WGS) entry which is preliminary data.</text>
</comment>
<dbReference type="InterPro" id="IPR013780">
    <property type="entry name" value="Glyco_hydro_b"/>
</dbReference>
<evidence type="ECO:0000259" key="7">
    <source>
        <dbReference type="Pfam" id="PF02449"/>
    </source>
</evidence>
<feature type="region of interest" description="Disordered" evidence="6">
    <location>
        <begin position="1"/>
        <end position="65"/>
    </location>
</feature>
<keyword evidence="5 10" id="KW-0326">Glycosidase</keyword>
<dbReference type="SUPFAM" id="SSF51445">
    <property type="entry name" value="(Trans)glycosidases"/>
    <property type="match status" value="1"/>
</dbReference>
<protein>
    <recommendedName>
        <fullName evidence="3">beta-galactosidase</fullName>
        <ecNumber evidence="3">3.2.1.23</ecNumber>
    </recommendedName>
</protein>
<dbReference type="EC" id="3.2.1.23" evidence="3"/>
<evidence type="ECO:0000256" key="5">
    <source>
        <dbReference type="ARBA" id="ARBA00023295"/>
    </source>
</evidence>
<comment type="catalytic activity">
    <reaction evidence="1">
        <text>Hydrolysis of terminal non-reducing beta-D-galactose residues in beta-D-galactosides.</text>
        <dbReference type="EC" id="3.2.1.23"/>
    </reaction>
</comment>